<evidence type="ECO:0000313" key="1">
    <source>
        <dbReference type="EMBL" id="CAD9562021.1"/>
    </source>
</evidence>
<dbReference type="AlphaFoldDB" id="A0A7S2K118"/>
<accession>A0A7S2K118</accession>
<sequence>MPRGAEVTYSVENPVGVYDLGNSTHIGRLSAPVAGGEAALRVEGDASQQTYEGSYARDVAGGRADLRVSHRDGALGYNVSYARSFGEALPVDAAAHAGVDEDGAYARLTAGRAVGKGLDARYEALARLGFGAEADRQMKQALRLSNKLGYAELTHGNGEGAKLRMGYEFNA</sequence>
<gene>
    <name evidence="1" type="ORF">BRAN1462_LOCUS23939</name>
</gene>
<dbReference type="EMBL" id="HBGW01037868">
    <property type="protein sequence ID" value="CAD9562021.1"/>
    <property type="molecule type" value="Transcribed_RNA"/>
</dbReference>
<proteinExistence type="predicted"/>
<name>A0A7S2K118_9DINO</name>
<reference evidence="1" key="1">
    <citation type="submission" date="2021-01" db="EMBL/GenBank/DDBJ databases">
        <authorList>
            <person name="Corre E."/>
            <person name="Pelletier E."/>
            <person name="Niang G."/>
            <person name="Scheremetjew M."/>
            <person name="Finn R."/>
            <person name="Kale V."/>
            <person name="Holt S."/>
            <person name="Cochrane G."/>
            <person name="Meng A."/>
            <person name="Brown T."/>
            <person name="Cohen L."/>
        </authorList>
    </citation>
    <scope>NUCLEOTIDE SEQUENCE</scope>
    <source>
        <strain evidence="1">RCC3387</strain>
    </source>
</reference>
<protein>
    <submittedName>
        <fullName evidence="1">Uncharacterized protein</fullName>
    </submittedName>
</protein>
<organism evidence="1">
    <name type="scientific">Zooxanthella nutricula</name>
    <dbReference type="NCBI Taxonomy" id="1333877"/>
    <lineage>
        <taxon>Eukaryota</taxon>
        <taxon>Sar</taxon>
        <taxon>Alveolata</taxon>
        <taxon>Dinophyceae</taxon>
        <taxon>Peridiniales</taxon>
        <taxon>Peridiniales incertae sedis</taxon>
        <taxon>Zooxanthella</taxon>
    </lineage>
</organism>